<evidence type="ECO:0000256" key="1">
    <source>
        <dbReference type="ARBA" id="ARBA00004613"/>
    </source>
</evidence>
<feature type="domain" description="SRCR" evidence="8">
    <location>
        <begin position="20"/>
        <end position="119"/>
    </location>
</feature>
<evidence type="ECO:0000256" key="4">
    <source>
        <dbReference type="ARBA" id="ARBA00022737"/>
    </source>
</evidence>
<keyword evidence="2" id="KW-0964">Secreted</keyword>
<dbReference type="Gene3D" id="3.10.250.10">
    <property type="entry name" value="SRCR-like domain"/>
    <property type="match status" value="3"/>
</dbReference>
<keyword evidence="6" id="KW-0325">Glycoprotein</keyword>
<dbReference type="PANTHER" id="PTHR19331:SF22">
    <property type="entry name" value="DELETED IN MALIGNANT BRAIN TUMORS 1 PROTEIN"/>
    <property type="match status" value="1"/>
</dbReference>
<dbReference type="GO" id="GO:0016020">
    <property type="term" value="C:membrane"/>
    <property type="evidence" value="ECO:0007669"/>
    <property type="project" value="InterPro"/>
</dbReference>
<dbReference type="FunFam" id="3.10.250.10:FF:000012">
    <property type="entry name" value="CD163 molecule like 1"/>
    <property type="match status" value="1"/>
</dbReference>
<feature type="domain" description="SRCR" evidence="8">
    <location>
        <begin position="277"/>
        <end position="301"/>
    </location>
</feature>
<accession>A0A0P7WB58</accession>
<dbReference type="PROSITE" id="PS50287">
    <property type="entry name" value="SRCR_2"/>
    <property type="match status" value="3"/>
</dbReference>
<gene>
    <name evidence="9" type="ORF">Z043_123888</name>
</gene>
<feature type="non-terminal residue" evidence="9">
    <location>
        <position position="339"/>
    </location>
</feature>
<dbReference type="Proteomes" id="UP000034805">
    <property type="component" value="Unassembled WGS sequence"/>
</dbReference>
<evidence type="ECO:0000256" key="6">
    <source>
        <dbReference type="ARBA" id="ARBA00023180"/>
    </source>
</evidence>
<dbReference type="FunFam" id="3.10.250.10:FF:000002">
    <property type="entry name" value="Scavenger receptor cysteine-rich type 1 protein M130"/>
    <property type="match status" value="1"/>
</dbReference>
<organism evidence="9 10">
    <name type="scientific">Scleropages formosus</name>
    <name type="common">Asian bonytongue</name>
    <name type="synonym">Osteoglossum formosum</name>
    <dbReference type="NCBI Taxonomy" id="113540"/>
    <lineage>
        <taxon>Eukaryota</taxon>
        <taxon>Metazoa</taxon>
        <taxon>Chordata</taxon>
        <taxon>Craniata</taxon>
        <taxon>Vertebrata</taxon>
        <taxon>Euteleostomi</taxon>
        <taxon>Actinopterygii</taxon>
        <taxon>Neopterygii</taxon>
        <taxon>Teleostei</taxon>
        <taxon>Osteoglossocephala</taxon>
        <taxon>Osteoglossomorpha</taxon>
        <taxon>Osteoglossiformes</taxon>
        <taxon>Osteoglossidae</taxon>
        <taxon>Scleropages</taxon>
    </lineage>
</organism>
<protein>
    <recommendedName>
        <fullName evidence="8">SRCR domain-containing protein</fullName>
    </recommendedName>
</protein>
<dbReference type="SUPFAM" id="SSF56487">
    <property type="entry name" value="SRCR-like"/>
    <property type="match status" value="4"/>
</dbReference>
<dbReference type="InterPro" id="IPR036772">
    <property type="entry name" value="SRCR-like_dom_sf"/>
</dbReference>
<feature type="non-terminal residue" evidence="9">
    <location>
        <position position="1"/>
    </location>
</feature>
<evidence type="ECO:0000256" key="3">
    <source>
        <dbReference type="ARBA" id="ARBA00022729"/>
    </source>
</evidence>
<evidence type="ECO:0000256" key="2">
    <source>
        <dbReference type="ARBA" id="ARBA00022525"/>
    </source>
</evidence>
<reference evidence="9 10" key="1">
    <citation type="submission" date="2015-08" db="EMBL/GenBank/DDBJ databases">
        <title>The genome of the Asian arowana (Scleropages formosus).</title>
        <authorList>
            <person name="Tan M.H."/>
            <person name="Gan H.M."/>
            <person name="Croft L.J."/>
            <person name="Austin C.M."/>
        </authorList>
    </citation>
    <scope>NUCLEOTIDE SEQUENCE [LARGE SCALE GENOMIC DNA]</scope>
    <source>
        <strain evidence="9">Aro1</strain>
    </source>
</reference>
<dbReference type="PRINTS" id="PR00258">
    <property type="entry name" value="SPERACTRCPTR"/>
</dbReference>
<evidence type="ECO:0000313" key="10">
    <source>
        <dbReference type="Proteomes" id="UP000034805"/>
    </source>
</evidence>
<feature type="disulfide bond" evidence="7">
    <location>
        <begin position="88"/>
        <end position="98"/>
    </location>
</feature>
<feature type="disulfide bond" evidence="7">
    <location>
        <begin position="193"/>
        <end position="203"/>
    </location>
</feature>
<keyword evidence="4" id="KW-0677">Repeat</keyword>
<comment type="caution">
    <text evidence="7">Lacks conserved residue(s) required for the propagation of feature annotation.</text>
</comment>
<dbReference type="PANTHER" id="PTHR19331">
    <property type="entry name" value="SCAVENGER RECEPTOR DOMAIN-CONTAINING"/>
    <property type="match status" value="1"/>
</dbReference>
<keyword evidence="5 7" id="KW-1015">Disulfide bond</keyword>
<dbReference type="Pfam" id="PF00530">
    <property type="entry name" value="SRCR"/>
    <property type="match status" value="2"/>
</dbReference>
<evidence type="ECO:0000256" key="5">
    <source>
        <dbReference type="ARBA" id="ARBA00023157"/>
    </source>
</evidence>
<comment type="subcellular location">
    <subcellularLocation>
        <location evidence="1">Secreted</location>
    </subcellularLocation>
</comment>
<evidence type="ECO:0000313" key="9">
    <source>
        <dbReference type="EMBL" id="KPP58299.1"/>
    </source>
</evidence>
<keyword evidence="3" id="KW-0732">Signal</keyword>
<evidence type="ECO:0000259" key="8">
    <source>
        <dbReference type="PROSITE" id="PS50287"/>
    </source>
</evidence>
<sequence>QFEQQDCGHKEDVGVVCSEHKLLRLSEGCSGHTEVYYNGSWGSVCFNQMEKTTVAVICRQLGCGHKGTVDETISRLSPDPKWLDNVVCQDYESSLWQCPSSPWGQNQCTETEVADIRCSGNLPLRLTGGSDPCSGRVEVYHKGFWGTVCDDSWDLQDAMVVCRQLDCGAALRAEKGSRFERGNGPIWLDEVNCRGSELYLWHCSYSPQQSSCSHKQDAGVTCAALHRGSNFGQSDGSIWSKYFQCEGHESFLHECLTSDRREQNRTHEVQLNCQDFLRLVGGADCCSGRLEVKFNQSWATVPSGLNTSGVKVMGPSCMSVSPQVDQCRAVDMEMWGSPV</sequence>
<evidence type="ECO:0000256" key="7">
    <source>
        <dbReference type="PROSITE-ProRule" id="PRU00196"/>
    </source>
</evidence>
<proteinExistence type="predicted"/>
<name>A0A0P7WB58_SCLFO</name>
<dbReference type="EMBL" id="JARO02014233">
    <property type="protein sequence ID" value="KPP58299.1"/>
    <property type="molecule type" value="Genomic_DNA"/>
</dbReference>
<dbReference type="AlphaFoldDB" id="A0A0P7WB58"/>
<dbReference type="SMART" id="SM00202">
    <property type="entry name" value="SR"/>
    <property type="match status" value="2"/>
</dbReference>
<feature type="domain" description="SRCR" evidence="8">
    <location>
        <begin position="124"/>
        <end position="223"/>
    </location>
</feature>
<dbReference type="InterPro" id="IPR001190">
    <property type="entry name" value="SRCR"/>
</dbReference>
<comment type="caution">
    <text evidence="9">The sequence shown here is derived from an EMBL/GenBank/DDBJ whole genome shotgun (WGS) entry which is preliminary data.</text>
</comment>